<evidence type="ECO:0000256" key="1">
    <source>
        <dbReference type="ARBA" id="ARBA00005254"/>
    </source>
</evidence>
<reference evidence="5" key="1">
    <citation type="submission" date="2019-03" db="EMBL/GenBank/DDBJ databases">
        <title>Lake Tanganyika Metagenome-Assembled Genomes (MAGs).</title>
        <authorList>
            <person name="Tran P."/>
        </authorList>
    </citation>
    <scope>NUCLEOTIDE SEQUENCE</scope>
    <source>
        <strain evidence="5">K_DeepCast_65m_m2_066</strain>
    </source>
</reference>
<dbReference type="Gene3D" id="3.90.226.10">
    <property type="entry name" value="2-enoyl-CoA Hydratase, Chain A, domain 1"/>
    <property type="match status" value="1"/>
</dbReference>
<dbReference type="GO" id="GO:0006635">
    <property type="term" value="P:fatty acid beta-oxidation"/>
    <property type="evidence" value="ECO:0007669"/>
    <property type="project" value="TreeGrafter"/>
</dbReference>
<gene>
    <name evidence="5" type="ORF">FJZ47_12350</name>
</gene>
<dbReference type="PANTHER" id="PTHR11941:SF169">
    <property type="entry name" value="(7AS)-7A-METHYL-1,5-DIOXO-2,3,5,6,7,7A-HEXAHYDRO-1H-INDENE-CARBOXYL-COA HYDROLASE"/>
    <property type="match status" value="1"/>
</dbReference>
<protein>
    <submittedName>
        <fullName evidence="5">Crotonase/enoyl-CoA hydratase family protein</fullName>
        <ecNumber evidence="5">4.2.1.17</ecNumber>
    </submittedName>
</protein>
<dbReference type="GO" id="GO:0004300">
    <property type="term" value="F:enoyl-CoA hydratase activity"/>
    <property type="evidence" value="ECO:0007669"/>
    <property type="project" value="UniProtKB-EC"/>
</dbReference>
<sequence length="270" mass="29360">MANWSSPRLSRLTEAEGIRMQIHVQDHGEHIVIVTIDHQPRRNAMTRQMMADLARLWDTLERSSCRCIILTGAGERAFCAGADVSGDLSADPEMAAIVNHALLKHQPFSKPIIAAVNGDCVAGGLELLLSTDIRATVPQARFGLPEVRWSIYPFGGATLKLVQQIGYVHAMELLLTAQLIDAATAAQLGLVNRVVTPEALMPWALDVAMTIAANSPTAVQAVKQQISSTIADHARAREAMEQALGEQVRASAHFTEGVQAFLAKRQPQYR</sequence>
<dbReference type="InterPro" id="IPR018376">
    <property type="entry name" value="Enoyl-CoA_hyd/isom_CS"/>
</dbReference>
<dbReference type="Proteomes" id="UP000712673">
    <property type="component" value="Unassembled WGS sequence"/>
</dbReference>
<keyword evidence="2" id="KW-0443">Lipid metabolism</keyword>
<dbReference type="CDD" id="cd06558">
    <property type="entry name" value="crotonase-like"/>
    <property type="match status" value="1"/>
</dbReference>
<comment type="caution">
    <text evidence="5">The sequence shown here is derived from an EMBL/GenBank/DDBJ whole genome shotgun (WGS) entry which is preliminary data.</text>
</comment>
<accession>A0A938B4B1</accession>
<evidence type="ECO:0000313" key="6">
    <source>
        <dbReference type="Proteomes" id="UP000712673"/>
    </source>
</evidence>
<proteinExistence type="inferred from homology"/>
<dbReference type="PANTHER" id="PTHR11941">
    <property type="entry name" value="ENOYL-COA HYDRATASE-RELATED"/>
    <property type="match status" value="1"/>
</dbReference>
<evidence type="ECO:0000256" key="3">
    <source>
        <dbReference type="ARBA" id="ARBA00023239"/>
    </source>
</evidence>
<dbReference type="InterPro" id="IPR029045">
    <property type="entry name" value="ClpP/crotonase-like_dom_sf"/>
</dbReference>
<evidence type="ECO:0000256" key="2">
    <source>
        <dbReference type="ARBA" id="ARBA00023098"/>
    </source>
</evidence>
<dbReference type="EMBL" id="VGLS01000357">
    <property type="protein sequence ID" value="MBM3224578.1"/>
    <property type="molecule type" value="Genomic_DNA"/>
</dbReference>
<organism evidence="5 6">
    <name type="scientific">Tectimicrobiota bacterium</name>
    <dbReference type="NCBI Taxonomy" id="2528274"/>
    <lineage>
        <taxon>Bacteria</taxon>
        <taxon>Pseudomonadati</taxon>
        <taxon>Nitrospinota/Tectimicrobiota group</taxon>
        <taxon>Candidatus Tectimicrobiota</taxon>
    </lineage>
</organism>
<name>A0A938B4B1_UNCTE</name>
<dbReference type="Pfam" id="PF00378">
    <property type="entry name" value="ECH_1"/>
    <property type="match status" value="1"/>
</dbReference>
<evidence type="ECO:0000256" key="4">
    <source>
        <dbReference type="RuleBase" id="RU003707"/>
    </source>
</evidence>
<comment type="similarity">
    <text evidence="1 4">Belongs to the enoyl-CoA hydratase/isomerase family.</text>
</comment>
<dbReference type="InterPro" id="IPR001753">
    <property type="entry name" value="Enoyl-CoA_hydra/iso"/>
</dbReference>
<dbReference type="PROSITE" id="PS00166">
    <property type="entry name" value="ENOYL_COA_HYDRATASE"/>
    <property type="match status" value="1"/>
</dbReference>
<dbReference type="EC" id="4.2.1.17" evidence="5"/>
<evidence type="ECO:0000313" key="5">
    <source>
        <dbReference type="EMBL" id="MBM3224578.1"/>
    </source>
</evidence>
<dbReference type="SUPFAM" id="SSF52096">
    <property type="entry name" value="ClpP/crotonase"/>
    <property type="match status" value="1"/>
</dbReference>
<dbReference type="AlphaFoldDB" id="A0A938B4B1"/>
<keyword evidence="3 5" id="KW-0456">Lyase</keyword>